<dbReference type="HOGENOM" id="CLU_3350004_0_0_6"/>
<dbReference type="Proteomes" id="UP000016714">
    <property type="component" value="Chromosome 1"/>
</dbReference>
<name>A0A2I3CC81_VIBAX</name>
<dbReference type="KEGG" id="vag:N646_2030"/>
<gene>
    <name evidence="1" type="ORF">N646_2030</name>
</gene>
<proteinExistence type="predicted"/>
<dbReference type="AlphaFoldDB" id="A0A2I3CC81"/>
<dbReference type="EMBL" id="CP006718">
    <property type="protein sequence ID" value="AGV17849.1"/>
    <property type="molecule type" value="Genomic_DNA"/>
</dbReference>
<protein>
    <submittedName>
        <fullName evidence="1">Uncharacterized protein</fullName>
    </submittedName>
</protein>
<evidence type="ECO:0000313" key="1">
    <source>
        <dbReference type="EMBL" id="AGV17849.1"/>
    </source>
</evidence>
<evidence type="ECO:0000313" key="2">
    <source>
        <dbReference type="Proteomes" id="UP000016714"/>
    </source>
</evidence>
<accession>A0A2I3CC81</accession>
<reference evidence="1 2" key="1">
    <citation type="journal article" date="2015" name="Genome Announc.">
        <title>Complete genome sequence of Vibrio alginolyticus ATCC 17749.</title>
        <authorList>
            <person name="Liu X.F."/>
            <person name="Cao Y."/>
            <person name="Zhang H.L."/>
            <person name="Chen Y.J."/>
            <person name="Hu C.J."/>
        </authorList>
    </citation>
    <scope>NUCLEOTIDE SEQUENCE [LARGE SCALE GENOMIC DNA]</scope>
    <source>
        <strain evidence="2">ATCC 17749 / DSM 2171 / NBRC 15630 / NCIMB 1903 / NCTC 12160 / XII-53</strain>
    </source>
</reference>
<organism evidence="1 2">
    <name type="scientific">Vibrio alginolyticus (strain ATCC 17749 / DSM 2171 / NBRC 15630 / NCIMB 1903 / NCTC 12160 / XII-53)</name>
    <dbReference type="NCBI Taxonomy" id="1219076"/>
    <lineage>
        <taxon>Bacteria</taxon>
        <taxon>Pseudomonadati</taxon>
        <taxon>Pseudomonadota</taxon>
        <taxon>Gammaproteobacteria</taxon>
        <taxon>Vibrionales</taxon>
        <taxon>Vibrionaceae</taxon>
        <taxon>Vibrio</taxon>
    </lineage>
</organism>
<sequence>MEAFNLNAAKPQDKRGNFKFERLTTDIESAYYLLVDL</sequence>